<evidence type="ECO:0000313" key="2">
    <source>
        <dbReference type="Proteomes" id="UP001604002"/>
    </source>
</evidence>
<dbReference type="RefSeq" id="WP_393994099.1">
    <property type="nucleotide sequence ID" value="NZ_JBAFVH010000012.1"/>
</dbReference>
<name>A0ABW7A396_9HYPH</name>
<dbReference type="EMBL" id="JBAFVH010000012">
    <property type="protein sequence ID" value="MFG1374454.1"/>
    <property type="molecule type" value="Genomic_DNA"/>
</dbReference>
<reference evidence="1 2" key="1">
    <citation type="submission" date="2024-02" db="EMBL/GenBank/DDBJ databases">
        <title>Expansion and revision of Xanthobacter and proposal of Roseixanthobacter gen. nov.</title>
        <authorList>
            <person name="Soltysiak M.P.M."/>
            <person name="Jalihal A."/>
            <person name="Ory A."/>
            <person name="Chrisophersen C."/>
            <person name="Lee A.D."/>
            <person name="Boulton J."/>
            <person name="Springer M."/>
        </authorList>
    </citation>
    <scope>NUCLEOTIDE SEQUENCE [LARGE SCALE GENOMIC DNA]</scope>
    <source>
        <strain evidence="1 2">23A</strain>
    </source>
</reference>
<organism evidence="1 2">
    <name type="scientific">Xanthobacter oligotrophicus</name>
    <dbReference type="NCBI Taxonomy" id="2607286"/>
    <lineage>
        <taxon>Bacteria</taxon>
        <taxon>Pseudomonadati</taxon>
        <taxon>Pseudomonadota</taxon>
        <taxon>Alphaproteobacteria</taxon>
        <taxon>Hyphomicrobiales</taxon>
        <taxon>Xanthobacteraceae</taxon>
        <taxon>Xanthobacter</taxon>
    </lineage>
</organism>
<proteinExistence type="predicted"/>
<dbReference type="Proteomes" id="UP001604002">
    <property type="component" value="Unassembled WGS sequence"/>
</dbReference>
<protein>
    <submittedName>
        <fullName evidence="1">Uncharacterized protein</fullName>
    </submittedName>
</protein>
<accession>A0ABW7A396</accession>
<gene>
    <name evidence="1" type="ORF">V5F32_19940</name>
</gene>
<keyword evidence="2" id="KW-1185">Reference proteome</keyword>
<comment type="caution">
    <text evidence="1">The sequence shown here is derived from an EMBL/GenBank/DDBJ whole genome shotgun (WGS) entry which is preliminary data.</text>
</comment>
<evidence type="ECO:0000313" key="1">
    <source>
        <dbReference type="EMBL" id="MFG1374454.1"/>
    </source>
</evidence>
<sequence length="135" mass="14746">MPKMKTSKTKTRKATDFDRWLSATYGENGSFTALVVLVRIDEPQVLPLASTFLNIVGDEVSWAEVAALFAGAGQAWDGAAFFAQTDADGPLENGEARGRLRALEGRIDADRLVINQGDFFDAKGRRLKVQEISPN</sequence>